<dbReference type="PANTHER" id="PTHR42946:SF1">
    <property type="entry name" value="PHOSPHOGLUCOMUTASE (ALPHA-D-GLUCOSE-1,6-BISPHOSPHATE-DEPENDENT)"/>
    <property type="match status" value="1"/>
</dbReference>
<evidence type="ECO:0000256" key="5">
    <source>
        <dbReference type="ARBA" id="ARBA00022842"/>
    </source>
</evidence>
<dbReference type="RefSeq" id="WP_021554460.1">
    <property type="nucleotide sequence ID" value="NZ_CAIZVW010000001.1"/>
</dbReference>
<keyword evidence="4" id="KW-0479">Metal-binding</keyword>
<dbReference type="InterPro" id="IPR050060">
    <property type="entry name" value="Phosphoglucosamine_mutase"/>
</dbReference>
<dbReference type="GO" id="GO:0009252">
    <property type="term" value="P:peptidoglycan biosynthetic process"/>
    <property type="evidence" value="ECO:0007669"/>
    <property type="project" value="TreeGrafter"/>
</dbReference>
<keyword evidence="5" id="KW-0460">Magnesium</keyword>
<comment type="cofactor">
    <cofactor evidence="1">
        <name>Mg(2+)</name>
        <dbReference type="ChEBI" id="CHEBI:18420"/>
    </cofactor>
</comment>
<evidence type="ECO:0000256" key="1">
    <source>
        <dbReference type="ARBA" id="ARBA00001946"/>
    </source>
</evidence>
<proteinExistence type="inferred from homology"/>
<dbReference type="InterPro" id="IPR005844">
    <property type="entry name" value="A-D-PHexomutase_a/b/a-I"/>
</dbReference>
<accession>A6M9C8</accession>
<dbReference type="InterPro" id="IPR016055">
    <property type="entry name" value="A-D-PHexomutase_a/b/a-I/II/III"/>
</dbReference>
<evidence type="ECO:0000259" key="9">
    <source>
        <dbReference type="Pfam" id="PF02879"/>
    </source>
</evidence>
<evidence type="ECO:0000259" key="8">
    <source>
        <dbReference type="Pfam" id="PF02878"/>
    </source>
</evidence>
<dbReference type="GO" id="GO:0006048">
    <property type="term" value="P:UDP-N-acetylglucosamine biosynthetic process"/>
    <property type="evidence" value="ECO:0007669"/>
    <property type="project" value="TreeGrafter"/>
</dbReference>
<keyword evidence="6" id="KW-0413">Isomerase</keyword>
<dbReference type="GO" id="GO:0005975">
    <property type="term" value="P:carbohydrate metabolic process"/>
    <property type="evidence" value="ECO:0007669"/>
    <property type="project" value="InterPro"/>
</dbReference>
<evidence type="ECO:0000256" key="3">
    <source>
        <dbReference type="ARBA" id="ARBA00022553"/>
    </source>
</evidence>
<dbReference type="EMBL" id="DQ465248">
    <property type="protein sequence ID" value="ABE98427.1"/>
    <property type="molecule type" value="Genomic_DNA"/>
</dbReference>
<evidence type="ECO:0000259" key="7">
    <source>
        <dbReference type="Pfam" id="PF00408"/>
    </source>
</evidence>
<dbReference type="PANTHER" id="PTHR42946">
    <property type="entry name" value="PHOSPHOHEXOSE MUTASE"/>
    <property type="match status" value="1"/>
</dbReference>
<feature type="domain" description="Alpha-D-phosphohexomutase alpha/beta/alpha" evidence="9">
    <location>
        <begin position="163"/>
        <end position="259"/>
    </location>
</feature>
<evidence type="ECO:0000256" key="4">
    <source>
        <dbReference type="ARBA" id="ARBA00022723"/>
    </source>
</evidence>
<dbReference type="Gene3D" id="3.30.310.50">
    <property type="entry name" value="Alpha-D-phosphohexomutase, C-terminal domain"/>
    <property type="match status" value="1"/>
</dbReference>
<dbReference type="GO" id="GO:0008966">
    <property type="term" value="F:phosphoglucosamine mutase activity"/>
    <property type="evidence" value="ECO:0007669"/>
    <property type="project" value="TreeGrafter"/>
</dbReference>
<evidence type="ECO:0000313" key="10">
    <source>
        <dbReference type="EMBL" id="ABE98427.1"/>
    </source>
</evidence>
<dbReference type="Pfam" id="PF02879">
    <property type="entry name" value="PGM_PMM_II"/>
    <property type="match status" value="1"/>
</dbReference>
<keyword evidence="3" id="KW-0597">Phosphoprotein</keyword>
<reference evidence="10" key="1">
    <citation type="journal article" date="2007" name="Mol. Cell. Probes">
        <title>Sequencing and analysis of the Escherichia coli serogroup O117, O126, and O146 O-antigen gene clusters and development of PCR assays targeting serogroup O117-, O126-, and O146-specific DNA sequences.</title>
        <authorList>
            <person name="Liu Y."/>
            <person name="Debroy C."/>
            <person name="Fratamico P."/>
        </authorList>
    </citation>
    <scope>NUCLEOTIDE SEQUENCE</scope>
    <source>
        <strain evidence="10">O126</strain>
    </source>
</reference>
<dbReference type="Pfam" id="PF02878">
    <property type="entry name" value="PGM_PMM_I"/>
    <property type="match status" value="1"/>
</dbReference>
<dbReference type="GO" id="GO:0046872">
    <property type="term" value="F:metal ion binding"/>
    <property type="evidence" value="ECO:0007669"/>
    <property type="project" value="UniProtKB-KW"/>
</dbReference>
<dbReference type="SUPFAM" id="SSF53738">
    <property type="entry name" value="Phosphoglucomutase, first 3 domains"/>
    <property type="match status" value="2"/>
</dbReference>
<dbReference type="Gene3D" id="3.40.120.10">
    <property type="entry name" value="Alpha-D-Glucose-1,6-Bisphosphate, subunit A, domain 3"/>
    <property type="match status" value="3"/>
</dbReference>
<dbReference type="PATRIC" id="fig|562.7175.peg.4776"/>
<protein>
    <submittedName>
        <fullName evidence="10">Phosphomannomutase</fullName>
    </submittedName>
</protein>
<dbReference type="SUPFAM" id="SSF55957">
    <property type="entry name" value="Phosphoglucomutase, C-terminal domain"/>
    <property type="match status" value="1"/>
</dbReference>
<organism evidence="10">
    <name type="scientific">Escherichia coli</name>
    <dbReference type="NCBI Taxonomy" id="562"/>
    <lineage>
        <taxon>Bacteria</taxon>
        <taxon>Pseudomonadati</taxon>
        <taxon>Pseudomonadota</taxon>
        <taxon>Gammaproteobacteria</taxon>
        <taxon>Enterobacterales</taxon>
        <taxon>Enterobacteriaceae</taxon>
        <taxon>Escherichia</taxon>
    </lineage>
</organism>
<dbReference type="InterPro" id="IPR005845">
    <property type="entry name" value="A-D-PHexomutase_a/b/a-II"/>
</dbReference>
<dbReference type="GO" id="GO:0004615">
    <property type="term" value="F:phosphomannomutase activity"/>
    <property type="evidence" value="ECO:0007669"/>
    <property type="project" value="TreeGrafter"/>
</dbReference>
<gene>
    <name evidence="10" type="primary">manB</name>
</gene>
<dbReference type="CDD" id="cd03088">
    <property type="entry name" value="ManB"/>
    <property type="match status" value="1"/>
</dbReference>
<comment type="similarity">
    <text evidence="2">Belongs to the phosphohexose mutase family.</text>
</comment>
<evidence type="ECO:0000256" key="6">
    <source>
        <dbReference type="ARBA" id="ARBA00023235"/>
    </source>
</evidence>
<feature type="domain" description="Alpha-D-phosphohexomutase C-terminal" evidence="7">
    <location>
        <begin position="410"/>
        <end position="468"/>
    </location>
</feature>
<dbReference type="Pfam" id="PF00408">
    <property type="entry name" value="PGM_PMM_IV"/>
    <property type="match status" value="1"/>
</dbReference>
<dbReference type="InterPro" id="IPR036900">
    <property type="entry name" value="A-D-PHexomutase_C_sf"/>
</dbReference>
<dbReference type="GO" id="GO:0005829">
    <property type="term" value="C:cytosol"/>
    <property type="evidence" value="ECO:0007669"/>
    <property type="project" value="TreeGrafter"/>
</dbReference>
<feature type="domain" description="Alpha-D-phosphohexomutase alpha/beta/alpha" evidence="8">
    <location>
        <begin position="17"/>
        <end position="138"/>
    </location>
</feature>
<name>A6M9C8_ECOLX</name>
<dbReference type="InterPro" id="IPR005843">
    <property type="entry name" value="A-D-PHexomutase_C"/>
</dbReference>
<dbReference type="AlphaFoldDB" id="A6M9C8"/>
<evidence type="ECO:0000256" key="2">
    <source>
        <dbReference type="ARBA" id="ARBA00010231"/>
    </source>
</evidence>
<sequence length="479" mass="53219">MSKKFNTLSIIRNSGVAFGTSGARGLVTEFTPEVCGAFSHAFINVMKQKYKFHGVALAIDNRPSSYSIAQACASVIAQYGLKVNYYGVIPTPALAYKALEDKIPCIMVTGSHIPHDRNGLKFYSPIGEITKEDEIRIKDVSIDFTLDSSIPNLYPCPDAASCYFKRYIDFFPEGILKGKRVGFYEHSSAGRDLYIPIFEKLGAEIVPIGRSDKFIPIDTEAVGHDLVIQAKKWALEYKLDAIFSTDGDGDRPMLSDENGKWLRGDILGLLCAETLNIKSIAIPISCNSLIMQRNCFEEVVLTKIGSPYVLDAFSSLKDKYHNYAGFEANGGFILGSDITVDNRKIKALPTRDALLPILVLLSANKKISSMVHSLPSRFTYSDRIANFLPEKRDRLFTICKNNPHTIVDLLGENEAGIEVKDINNLDGYRFTLNNNVIIHLRSSGNAPELRCYCEADSEFCAQKYVERILSSVACLIKIN</sequence>